<sequence length="846" mass="93775">MDTRTIAAYAILLALLLLLNSVVELQKGSATDTIFQSKTVSVGETLISAGQIFELGFFSPGNSGKQYVGIWYRQISVRRVVWVANRENPLMITSSTSGLTIGDDGNLLVVDANHTILWSTNISVSVNQSVAVLLDKGSLVLRDGVSGKSLWESFSHPCDIVLPGMMIGMDTKTGEKLLMSSWKSEDDPSPGKFVAGIATTKPPEAYVLKDSVLYWRSGLWNGLKFVGMPDLHGAYLNGFNFVPQVQNDDQYFFTFTLFNTSYVRLINLTSNGALTFVEWNEGINEWNTVNNALDSMCDVYGACGPFGICNKNKSPICSCMTGFVPNSDREWNGGNWTSGCVRRSELFCTKSNNNHSSSSGSGKIDGFLKLSAVKLPHLSIYVPLDDEAQCDRWCLNNCSCLAYAYIIGIGCTTWSGDLLDAQQFSLGGEDLFLRLANSELGHGKERAKLIISLAVISGVGFLGAIIYGLCKWKANQRGKQKKRNNHFHFSDIFNPTRAGQHGNSRSDMRHQPSELPIFDLEKIVAATKKFNTNNKLGEGGFGPVFKGEMEDGREIAVKKLSRCSGQGIEEFKNEIILISKLQHKNLVQLLGCCIDGEELMIVYEYMPNRSLDTLLFDSKRRAQLDWAKRFNIICGIAKGLVYLHYDSRLKIIHRDLKVSNILLDKDMNPKISDFGLARIFQATQEQANTHRVVGTFGYMSPEYALGGVFSEKSDVFSFGVLLLEIVSGKKNTSFQNHEKHLSLLSYAWQLWNEGRALDLMDQVLADSFSLSELMRCIHVGLLCVQDQVADRPTMPAIILMLSSETDGPQPKQPTFTFRSLLDSGLGLQSDNICSMNEDIVSTVYGR</sequence>
<reference evidence="1 2" key="1">
    <citation type="journal article" date="2022" name="Plant J.">
        <title>Chromosome-level genome of Camellia lanceoleosa provides a valuable resource for understanding genome evolution and self-incompatibility.</title>
        <authorList>
            <person name="Gong W."/>
            <person name="Xiao S."/>
            <person name="Wang L."/>
            <person name="Liao Z."/>
            <person name="Chang Y."/>
            <person name="Mo W."/>
            <person name="Hu G."/>
            <person name="Li W."/>
            <person name="Zhao G."/>
            <person name="Zhu H."/>
            <person name="Hu X."/>
            <person name="Ji K."/>
            <person name="Xiang X."/>
            <person name="Song Q."/>
            <person name="Yuan D."/>
            <person name="Jin S."/>
            <person name="Zhang L."/>
        </authorList>
    </citation>
    <scope>NUCLEOTIDE SEQUENCE [LARGE SCALE GENOMIC DNA]</scope>
    <source>
        <strain evidence="1">SQ_2022a</strain>
    </source>
</reference>
<accession>A0ACC0GI18</accession>
<gene>
    <name evidence="1" type="ORF">LOK49_LG09G00489</name>
</gene>
<proteinExistence type="predicted"/>
<comment type="caution">
    <text evidence="1">The sequence shown here is derived from an EMBL/GenBank/DDBJ whole genome shotgun (WGS) entry which is preliminary data.</text>
</comment>
<evidence type="ECO:0000313" key="1">
    <source>
        <dbReference type="EMBL" id="KAI8000710.1"/>
    </source>
</evidence>
<dbReference type="Proteomes" id="UP001060215">
    <property type="component" value="Chromosome 8"/>
</dbReference>
<name>A0ACC0GI18_9ERIC</name>
<protein>
    <submittedName>
        <fullName evidence="1">G-type lectin S-receptor-like serine/threonine-protein kinase</fullName>
    </submittedName>
</protein>
<evidence type="ECO:0000313" key="2">
    <source>
        <dbReference type="Proteomes" id="UP001060215"/>
    </source>
</evidence>
<organism evidence="1 2">
    <name type="scientific">Camellia lanceoleosa</name>
    <dbReference type="NCBI Taxonomy" id="1840588"/>
    <lineage>
        <taxon>Eukaryota</taxon>
        <taxon>Viridiplantae</taxon>
        <taxon>Streptophyta</taxon>
        <taxon>Embryophyta</taxon>
        <taxon>Tracheophyta</taxon>
        <taxon>Spermatophyta</taxon>
        <taxon>Magnoliopsida</taxon>
        <taxon>eudicotyledons</taxon>
        <taxon>Gunneridae</taxon>
        <taxon>Pentapetalae</taxon>
        <taxon>asterids</taxon>
        <taxon>Ericales</taxon>
        <taxon>Theaceae</taxon>
        <taxon>Camellia</taxon>
    </lineage>
</organism>
<dbReference type="EMBL" id="CM045765">
    <property type="protein sequence ID" value="KAI8000710.1"/>
    <property type="molecule type" value="Genomic_DNA"/>
</dbReference>
<keyword evidence="2" id="KW-1185">Reference proteome</keyword>